<keyword evidence="2" id="KW-1185">Reference proteome</keyword>
<organism evidence="1 2">
    <name type="scientific">Portunus trituberculatus</name>
    <name type="common">Swimming crab</name>
    <name type="synonym">Neptunus trituberculatus</name>
    <dbReference type="NCBI Taxonomy" id="210409"/>
    <lineage>
        <taxon>Eukaryota</taxon>
        <taxon>Metazoa</taxon>
        <taxon>Ecdysozoa</taxon>
        <taxon>Arthropoda</taxon>
        <taxon>Crustacea</taxon>
        <taxon>Multicrustacea</taxon>
        <taxon>Malacostraca</taxon>
        <taxon>Eumalacostraca</taxon>
        <taxon>Eucarida</taxon>
        <taxon>Decapoda</taxon>
        <taxon>Pleocyemata</taxon>
        <taxon>Brachyura</taxon>
        <taxon>Eubrachyura</taxon>
        <taxon>Portunoidea</taxon>
        <taxon>Portunidae</taxon>
        <taxon>Portuninae</taxon>
        <taxon>Portunus</taxon>
    </lineage>
</organism>
<evidence type="ECO:0000313" key="1">
    <source>
        <dbReference type="EMBL" id="MPC83775.1"/>
    </source>
</evidence>
<sequence>MFKIVFTLLKENKLPKRGRDKPLSVTDNSQ</sequence>
<proteinExistence type="predicted"/>
<name>A0A5B7IN08_PORTR</name>
<reference evidence="1 2" key="1">
    <citation type="submission" date="2019-05" db="EMBL/GenBank/DDBJ databases">
        <title>Another draft genome of Portunus trituberculatus and its Hox gene families provides insights of decapod evolution.</title>
        <authorList>
            <person name="Jeong J.-H."/>
            <person name="Song I."/>
            <person name="Kim S."/>
            <person name="Choi T."/>
            <person name="Kim D."/>
            <person name="Ryu S."/>
            <person name="Kim W."/>
        </authorList>
    </citation>
    <scope>NUCLEOTIDE SEQUENCE [LARGE SCALE GENOMIC DNA]</scope>
    <source>
        <tissue evidence="1">Muscle</tissue>
    </source>
</reference>
<gene>
    <name evidence="1" type="ORF">E2C01_078491</name>
</gene>
<dbReference type="Proteomes" id="UP000324222">
    <property type="component" value="Unassembled WGS sequence"/>
</dbReference>
<dbReference type="AlphaFoldDB" id="A0A5B7IN08"/>
<accession>A0A5B7IN08</accession>
<evidence type="ECO:0000313" key="2">
    <source>
        <dbReference type="Proteomes" id="UP000324222"/>
    </source>
</evidence>
<dbReference type="EMBL" id="VSRR010063467">
    <property type="protein sequence ID" value="MPC83775.1"/>
    <property type="molecule type" value="Genomic_DNA"/>
</dbReference>
<protein>
    <submittedName>
        <fullName evidence="1">Uncharacterized protein</fullName>
    </submittedName>
</protein>
<comment type="caution">
    <text evidence="1">The sequence shown here is derived from an EMBL/GenBank/DDBJ whole genome shotgun (WGS) entry which is preliminary data.</text>
</comment>